<proteinExistence type="predicted"/>
<organism evidence="2 3">
    <name type="scientific">Paramecium sonneborni</name>
    <dbReference type="NCBI Taxonomy" id="65129"/>
    <lineage>
        <taxon>Eukaryota</taxon>
        <taxon>Sar</taxon>
        <taxon>Alveolata</taxon>
        <taxon>Ciliophora</taxon>
        <taxon>Intramacronucleata</taxon>
        <taxon>Oligohymenophorea</taxon>
        <taxon>Peniculida</taxon>
        <taxon>Parameciidae</taxon>
        <taxon>Paramecium</taxon>
    </lineage>
</organism>
<keyword evidence="3" id="KW-1185">Reference proteome</keyword>
<reference evidence="2" key="1">
    <citation type="submission" date="2021-01" db="EMBL/GenBank/DDBJ databases">
        <authorList>
            <consortium name="Genoscope - CEA"/>
            <person name="William W."/>
        </authorList>
    </citation>
    <scope>NUCLEOTIDE SEQUENCE</scope>
</reference>
<dbReference type="Proteomes" id="UP000692954">
    <property type="component" value="Unassembled WGS sequence"/>
</dbReference>
<sequence length="173" mass="20334">MRQSNSKENRHQNSTRKMSDYIKSTLGSSQQVGQALSNKKNALNELENQLQQLVKTKSQLQQVCGVKENKDIRQSKENREMLYQLQQQQNIDRQTQLVQTGNFGHPESQLSHRISTQRTLPAFEIHEEIPTIEDLRKLQNWILDLNSFSVEQMDELKKLSSIILFRMRNIRKQ</sequence>
<protein>
    <submittedName>
        <fullName evidence="2">Uncharacterized protein</fullName>
    </submittedName>
</protein>
<comment type="caution">
    <text evidence="2">The sequence shown here is derived from an EMBL/GenBank/DDBJ whole genome shotgun (WGS) entry which is preliminary data.</text>
</comment>
<feature type="compositionally biased region" description="Basic and acidic residues" evidence="1">
    <location>
        <begin position="1"/>
        <end position="11"/>
    </location>
</feature>
<feature type="region of interest" description="Disordered" evidence="1">
    <location>
        <begin position="1"/>
        <end position="36"/>
    </location>
</feature>
<dbReference type="EMBL" id="CAJJDN010000022">
    <property type="protein sequence ID" value="CAD8067302.1"/>
    <property type="molecule type" value="Genomic_DNA"/>
</dbReference>
<evidence type="ECO:0000313" key="2">
    <source>
        <dbReference type="EMBL" id="CAD8067302.1"/>
    </source>
</evidence>
<dbReference type="OrthoDB" id="305983at2759"/>
<evidence type="ECO:0000313" key="3">
    <source>
        <dbReference type="Proteomes" id="UP000692954"/>
    </source>
</evidence>
<dbReference type="AlphaFoldDB" id="A0A8S1LLX9"/>
<accession>A0A8S1LLX9</accession>
<name>A0A8S1LLX9_9CILI</name>
<gene>
    <name evidence="2" type="ORF">PSON_ATCC_30995.1.T0220378</name>
</gene>
<evidence type="ECO:0000256" key="1">
    <source>
        <dbReference type="SAM" id="MobiDB-lite"/>
    </source>
</evidence>
<feature type="compositionally biased region" description="Polar residues" evidence="1">
    <location>
        <begin position="25"/>
        <end position="34"/>
    </location>
</feature>